<evidence type="ECO:0008006" key="3">
    <source>
        <dbReference type="Google" id="ProtNLM"/>
    </source>
</evidence>
<protein>
    <recommendedName>
        <fullName evidence="3">DUF2891 domain-containing protein</fullName>
    </recommendedName>
</protein>
<dbReference type="EMBL" id="CAJPUY010000002">
    <property type="protein sequence ID" value="CAG2130770.1"/>
    <property type="molecule type" value="Genomic_DNA"/>
</dbReference>
<dbReference type="Proteomes" id="UP000672934">
    <property type="component" value="Unassembled WGS sequence"/>
</dbReference>
<dbReference type="InterPro" id="IPR021365">
    <property type="entry name" value="DUF2891"/>
</dbReference>
<gene>
    <name evidence="1" type="ORF">LMG31506_00882</name>
</gene>
<dbReference type="RefSeq" id="WP_211945878.1">
    <property type="nucleotide sequence ID" value="NZ_CAJPUY010000002.1"/>
</dbReference>
<dbReference type="AlphaFoldDB" id="A0A916IQQ1"/>
<sequence>MGRIALDRTHANGFARVALGNIGRRYPYKLDHMLTGPDDPLDPAVLHPVFCGSYDWHSSVHMHWLLVRLLSLWPDLDDASRIRATLDGQFRPEAIEAELAYFLQPGSRTFERPYGWAWLLRLQAELQSAGANDAQAAQWADVCAPLARHLAQQLVDYLDVADFPIRTGTHSNSAFALIMSLSYARTDQHHALRRAIVRRAHRWFGHDQRYPARYEPGGDEFLSGGLTEAVLMHAVVDGCAFAEWWELFAPPRTELANWLTPVAVADRSAPKMTHLDGLNLSRAWCWRMLEPALPEDLRPLAIRAWSDHIEASLPQAVDGGYVATHWLASFAVLALSEPVGGP</sequence>
<evidence type="ECO:0000313" key="2">
    <source>
        <dbReference type="Proteomes" id="UP000672934"/>
    </source>
</evidence>
<evidence type="ECO:0000313" key="1">
    <source>
        <dbReference type="EMBL" id="CAG2130770.1"/>
    </source>
</evidence>
<reference evidence="1" key="1">
    <citation type="submission" date="2021-03" db="EMBL/GenBank/DDBJ databases">
        <authorList>
            <person name="Peeters C."/>
        </authorList>
    </citation>
    <scope>NUCLEOTIDE SEQUENCE</scope>
    <source>
        <strain evidence="1">LMG 31506</strain>
    </source>
</reference>
<name>A0A916IQQ1_9BURK</name>
<keyword evidence="2" id="KW-1185">Reference proteome</keyword>
<dbReference type="Pfam" id="PF11199">
    <property type="entry name" value="DUF2891"/>
    <property type="match status" value="1"/>
</dbReference>
<organism evidence="1 2">
    <name type="scientific">Cupriavidus yeoncheonensis</name>
    <dbReference type="NCBI Taxonomy" id="1462994"/>
    <lineage>
        <taxon>Bacteria</taxon>
        <taxon>Pseudomonadati</taxon>
        <taxon>Pseudomonadota</taxon>
        <taxon>Betaproteobacteria</taxon>
        <taxon>Burkholderiales</taxon>
        <taxon>Burkholderiaceae</taxon>
        <taxon>Cupriavidus</taxon>
    </lineage>
</organism>
<comment type="caution">
    <text evidence="1">The sequence shown here is derived from an EMBL/GenBank/DDBJ whole genome shotgun (WGS) entry which is preliminary data.</text>
</comment>
<proteinExistence type="predicted"/>
<accession>A0A916IQQ1</accession>